<dbReference type="GeneID" id="109391531"/>
<accession>A0A8B7SMT7</accession>
<reference evidence="3" key="1">
    <citation type="submission" date="2025-08" db="UniProtKB">
        <authorList>
            <consortium name="RefSeq"/>
        </authorList>
    </citation>
    <scope>IDENTIFICATION</scope>
    <source>
        <tissue evidence="3">Muscle</tissue>
    </source>
</reference>
<protein>
    <submittedName>
        <fullName evidence="3">Serine/arginine repetitive matrix protein 1-like</fullName>
    </submittedName>
</protein>
<feature type="compositionally biased region" description="Pro residues" evidence="1">
    <location>
        <begin position="98"/>
        <end position="109"/>
    </location>
</feature>
<dbReference type="KEGG" id="hai:109391531"/>
<dbReference type="OrthoDB" id="10632377at2759"/>
<feature type="compositionally biased region" description="Low complexity" evidence="1">
    <location>
        <begin position="149"/>
        <end position="162"/>
    </location>
</feature>
<evidence type="ECO:0000313" key="3">
    <source>
        <dbReference type="RefSeq" id="XP_019514716.1"/>
    </source>
</evidence>
<keyword evidence="2" id="KW-1185">Reference proteome</keyword>
<gene>
    <name evidence="3" type="primary">LOC109391531</name>
</gene>
<sequence>MDHSLVHSLSRGNVCALQLTLPTENNAELLLLLNWQNLHLGKIRGFVDHGSAFKMEPGLSSAGTPKARGPRCPRPSAASAPARRGRGRVSARRRDGPAPAPRGAPPPRPCGGGRNPEPEVSARRRQARQGPSSGAARTPQDPSTLSATRSRLPSRPRGASPRRAPRRPHLPGALPQLGRAASPTWRLRRASRTSRRDPAPLGSSSAGAGGRRETLLGRRRCRVRRQAADSEPVAQPVTAAPASQRRLSPTTTWRPQPPQEAGGRGGRRRAGQLTARPSAAGHRLPHSCGPEMGAGAAPRAPGPRTPLAWSKCSAVPSGRPRSSGPAACHGAAKTHPAPPPRGDMLRLGEAKCRDGVTKRWK</sequence>
<evidence type="ECO:0000256" key="1">
    <source>
        <dbReference type="SAM" id="MobiDB-lite"/>
    </source>
</evidence>
<feature type="region of interest" description="Disordered" evidence="1">
    <location>
        <begin position="57"/>
        <end position="361"/>
    </location>
</feature>
<dbReference type="RefSeq" id="XP_019514716.1">
    <property type="nucleotide sequence ID" value="XM_019659171.1"/>
</dbReference>
<dbReference type="AlphaFoldDB" id="A0A8B7SMT7"/>
<feature type="compositionally biased region" description="Low complexity" evidence="1">
    <location>
        <begin position="289"/>
        <end position="299"/>
    </location>
</feature>
<feature type="compositionally biased region" description="Basic and acidic residues" evidence="1">
    <location>
        <begin position="343"/>
        <end position="361"/>
    </location>
</feature>
<organism evidence="2 3">
    <name type="scientific">Hipposideros armiger</name>
    <name type="common">Great Himalayan leaf-nosed bat</name>
    <dbReference type="NCBI Taxonomy" id="186990"/>
    <lineage>
        <taxon>Eukaryota</taxon>
        <taxon>Metazoa</taxon>
        <taxon>Chordata</taxon>
        <taxon>Craniata</taxon>
        <taxon>Vertebrata</taxon>
        <taxon>Euteleostomi</taxon>
        <taxon>Mammalia</taxon>
        <taxon>Eutheria</taxon>
        <taxon>Laurasiatheria</taxon>
        <taxon>Chiroptera</taxon>
        <taxon>Yinpterochiroptera</taxon>
        <taxon>Rhinolophoidea</taxon>
        <taxon>Hipposideridae</taxon>
        <taxon>Hipposideros</taxon>
    </lineage>
</organism>
<evidence type="ECO:0000313" key="2">
    <source>
        <dbReference type="Proteomes" id="UP000694851"/>
    </source>
</evidence>
<dbReference type="Proteomes" id="UP000694851">
    <property type="component" value="Unplaced"/>
</dbReference>
<proteinExistence type="predicted"/>
<name>A0A8B7SMT7_HIPAR</name>